<evidence type="ECO:0000313" key="14">
    <source>
        <dbReference type="Proteomes" id="UP000004095"/>
    </source>
</evidence>
<evidence type="ECO:0000259" key="12">
    <source>
        <dbReference type="PROSITE" id="PS51709"/>
    </source>
</evidence>
<organism evidence="13 14">
    <name type="scientific">Microscilla marina ATCC 23134</name>
    <dbReference type="NCBI Taxonomy" id="313606"/>
    <lineage>
        <taxon>Bacteria</taxon>
        <taxon>Pseudomonadati</taxon>
        <taxon>Bacteroidota</taxon>
        <taxon>Cytophagia</taxon>
        <taxon>Cytophagales</taxon>
        <taxon>Microscillaceae</taxon>
        <taxon>Microscilla</taxon>
    </lineage>
</organism>
<feature type="binding site" evidence="10">
    <location>
        <position position="256"/>
    </location>
    <ligand>
        <name>K(+)</name>
        <dbReference type="ChEBI" id="CHEBI:29103"/>
    </ligand>
</feature>
<dbReference type="InterPro" id="IPR027368">
    <property type="entry name" value="MnmE_dom2"/>
</dbReference>
<dbReference type="Pfam" id="PF01926">
    <property type="entry name" value="MMR_HSR1"/>
    <property type="match status" value="1"/>
</dbReference>
<keyword evidence="5 10" id="KW-0547">Nucleotide-binding</keyword>
<accession>A1ZQU5</accession>
<feature type="binding site" evidence="10">
    <location>
        <begin position="235"/>
        <end position="240"/>
    </location>
    <ligand>
        <name>GTP</name>
        <dbReference type="ChEBI" id="CHEBI:37565"/>
    </ligand>
</feature>
<dbReference type="GO" id="GO:0005525">
    <property type="term" value="F:GTP binding"/>
    <property type="evidence" value="ECO:0007669"/>
    <property type="project" value="UniProtKB-UniRule"/>
</dbReference>
<proteinExistence type="inferred from homology"/>
<feature type="domain" description="TrmE-type G" evidence="12">
    <location>
        <begin position="225"/>
        <end position="384"/>
    </location>
</feature>
<dbReference type="Pfam" id="PF12631">
    <property type="entry name" value="MnmE_helical"/>
    <property type="match status" value="1"/>
</dbReference>
<comment type="caution">
    <text evidence="10">Lacks conserved residue(s) required for the propagation of feature annotation.</text>
</comment>
<evidence type="ECO:0000256" key="6">
    <source>
        <dbReference type="ARBA" id="ARBA00022801"/>
    </source>
</evidence>
<keyword evidence="2 10" id="KW-0963">Cytoplasm</keyword>
<dbReference type="Gene3D" id="3.40.50.300">
    <property type="entry name" value="P-loop containing nucleotide triphosphate hydrolases"/>
    <property type="match status" value="1"/>
</dbReference>
<dbReference type="InterPro" id="IPR025867">
    <property type="entry name" value="MnmE_helical"/>
</dbReference>
<keyword evidence="8 10" id="KW-0630">Potassium</keyword>
<keyword evidence="14" id="KW-1185">Reference proteome</keyword>
<feature type="binding site" evidence="10">
    <location>
        <position position="129"/>
    </location>
    <ligand>
        <name>(6S)-5-formyl-5,6,7,8-tetrahydrofolate</name>
        <dbReference type="ChEBI" id="CHEBI:57457"/>
    </ligand>
</feature>
<feature type="binding site" evidence="10">
    <location>
        <position position="254"/>
    </location>
    <ligand>
        <name>K(+)</name>
        <dbReference type="ChEBI" id="CHEBI:29103"/>
    </ligand>
</feature>
<comment type="subcellular location">
    <subcellularLocation>
        <location evidence="10">Cytoplasm</location>
    </subcellularLocation>
</comment>
<dbReference type="HAMAP" id="MF_00379">
    <property type="entry name" value="GTPase_MnmE"/>
    <property type="match status" value="1"/>
</dbReference>
<evidence type="ECO:0000256" key="8">
    <source>
        <dbReference type="ARBA" id="ARBA00022958"/>
    </source>
</evidence>
<dbReference type="PRINTS" id="PR00326">
    <property type="entry name" value="GTP1OBG"/>
</dbReference>
<feature type="binding site" evidence="10">
    <location>
        <position position="259"/>
    </location>
    <ligand>
        <name>K(+)</name>
        <dbReference type="ChEBI" id="CHEBI:29103"/>
    </ligand>
</feature>
<dbReference type="SUPFAM" id="SSF52540">
    <property type="entry name" value="P-loop containing nucleoside triphosphate hydrolases"/>
    <property type="match status" value="1"/>
</dbReference>
<feature type="binding site" evidence="10">
    <location>
        <position position="463"/>
    </location>
    <ligand>
        <name>(6S)-5-formyl-5,6,7,8-tetrahydrofolate</name>
        <dbReference type="ChEBI" id="CHEBI:57457"/>
    </ligand>
</feature>
<dbReference type="GO" id="GO:0042802">
    <property type="term" value="F:identical protein binding"/>
    <property type="evidence" value="ECO:0007669"/>
    <property type="project" value="UniProtKB-ARBA"/>
</dbReference>
<evidence type="ECO:0000256" key="5">
    <source>
        <dbReference type="ARBA" id="ARBA00022741"/>
    </source>
</evidence>
<dbReference type="AlphaFoldDB" id="A1ZQU5"/>
<feature type="binding site" evidence="10">
    <location>
        <begin position="254"/>
        <end position="260"/>
    </location>
    <ligand>
        <name>GTP</name>
        <dbReference type="ChEBI" id="CHEBI:37565"/>
    </ligand>
</feature>
<dbReference type="Gene3D" id="3.30.1360.120">
    <property type="entry name" value="Probable tRNA modification gtpase trme, domain 1"/>
    <property type="match status" value="1"/>
</dbReference>
<feature type="binding site" evidence="10">
    <location>
        <position position="90"/>
    </location>
    <ligand>
        <name>(6S)-5-formyl-5,6,7,8-tetrahydrofolate</name>
        <dbReference type="ChEBI" id="CHEBI:57457"/>
    </ligand>
</feature>
<protein>
    <recommendedName>
        <fullName evidence="10">tRNA modification GTPase MnmE</fullName>
        <ecNumber evidence="10">3.6.-.-</ecNumber>
    </recommendedName>
</protein>
<dbReference type="InterPro" id="IPR005225">
    <property type="entry name" value="Small_GTP-bd"/>
</dbReference>
<feature type="binding site" evidence="10">
    <location>
        <position position="29"/>
    </location>
    <ligand>
        <name>(6S)-5-formyl-5,6,7,8-tetrahydrofolate</name>
        <dbReference type="ChEBI" id="CHEBI:57457"/>
    </ligand>
</feature>
<dbReference type="CDD" id="cd14858">
    <property type="entry name" value="TrmE_N"/>
    <property type="match status" value="1"/>
</dbReference>
<dbReference type="OrthoDB" id="9805918at2"/>
<evidence type="ECO:0000256" key="3">
    <source>
        <dbReference type="ARBA" id="ARBA00022694"/>
    </source>
</evidence>
<keyword evidence="3 10" id="KW-0819">tRNA processing</keyword>
<dbReference type="GO" id="GO:0003924">
    <property type="term" value="F:GTPase activity"/>
    <property type="evidence" value="ECO:0007669"/>
    <property type="project" value="UniProtKB-UniRule"/>
</dbReference>
<dbReference type="InterPro" id="IPR018948">
    <property type="entry name" value="GTP-bd_TrmE_N"/>
</dbReference>
<dbReference type="FunFam" id="3.40.50.300:FF:001376">
    <property type="entry name" value="tRNA modification GTPase MnmE"/>
    <property type="match status" value="1"/>
</dbReference>
<keyword evidence="4 10" id="KW-0479">Metal-binding</keyword>
<dbReference type="InterPro" id="IPR027266">
    <property type="entry name" value="TrmE/GcvT-like"/>
</dbReference>
<dbReference type="GO" id="GO:0005829">
    <property type="term" value="C:cytosol"/>
    <property type="evidence" value="ECO:0007669"/>
    <property type="project" value="TreeGrafter"/>
</dbReference>
<dbReference type="EMBL" id="AAWS01000025">
    <property type="protein sequence ID" value="EAY27250.1"/>
    <property type="molecule type" value="Genomic_DNA"/>
</dbReference>
<comment type="subunit">
    <text evidence="10">Homodimer. Heterotetramer of two MnmE and two MnmG subunits.</text>
</comment>
<dbReference type="GO" id="GO:0002098">
    <property type="term" value="P:tRNA wobble uridine modification"/>
    <property type="evidence" value="ECO:0007669"/>
    <property type="project" value="TreeGrafter"/>
</dbReference>
<evidence type="ECO:0000256" key="4">
    <source>
        <dbReference type="ARBA" id="ARBA00022723"/>
    </source>
</evidence>
<evidence type="ECO:0000256" key="11">
    <source>
        <dbReference type="RuleBase" id="RU003313"/>
    </source>
</evidence>
<dbReference type="CDD" id="cd04164">
    <property type="entry name" value="trmE"/>
    <property type="match status" value="1"/>
</dbReference>
<keyword evidence="9 10" id="KW-0342">GTP-binding</keyword>
<dbReference type="PROSITE" id="PS51709">
    <property type="entry name" value="G_TRME"/>
    <property type="match status" value="1"/>
</dbReference>
<dbReference type="InterPro" id="IPR006073">
    <property type="entry name" value="GTP-bd"/>
</dbReference>
<feature type="binding site" evidence="10">
    <location>
        <position position="235"/>
    </location>
    <ligand>
        <name>K(+)</name>
        <dbReference type="ChEBI" id="CHEBI:29103"/>
    </ligand>
</feature>
<feature type="binding site" evidence="10">
    <location>
        <begin position="279"/>
        <end position="282"/>
    </location>
    <ligand>
        <name>GTP</name>
        <dbReference type="ChEBI" id="CHEBI:37565"/>
    </ligand>
</feature>
<feature type="binding site" evidence="10">
    <location>
        <position position="260"/>
    </location>
    <ligand>
        <name>Mg(2+)</name>
        <dbReference type="ChEBI" id="CHEBI:18420"/>
    </ligand>
</feature>
<evidence type="ECO:0000256" key="9">
    <source>
        <dbReference type="ARBA" id="ARBA00023134"/>
    </source>
</evidence>
<dbReference type="SUPFAM" id="SSF116878">
    <property type="entry name" value="TrmE connector domain"/>
    <property type="match status" value="1"/>
</dbReference>
<dbReference type="Gene3D" id="1.20.120.430">
    <property type="entry name" value="tRNA modification GTPase MnmE domain 2"/>
    <property type="match status" value="1"/>
</dbReference>
<dbReference type="FunFam" id="3.30.1360.120:FF:000003">
    <property type="entry name" value="tRNA modification GTPase MnmE"/>
    <property type="match status" value="1"/>
</dbReference>
<comment type="similarity">
    <text evidence="1 10 11">Belongs to the TRAFAC class TrmE-Era-EngA-EngB-Septin-like GTPase superfamily. TrmE GTPase family.</text>
</comment>
<dbReference type="InterPro" id="IPR027417">
    <property type="entry name" value="P-loop_NTPase"/>
</dbReference>
<dbReference type="Proteomes" id="UP000004095">
    <property type="component" value="Unassembled WGS sequence"/>
</dbReference>
<comment type="cofactor">
    <cofactor evidence="10">
        <name>K(+)</name>
        <dbReference type="ChEBI" id="CHEBI:29103"/>
    </cofactor>
    <text evidence="10">Binds 1 potassium ion per subunit.</text>
</comment>
<dbReference type="PANTHER" id="PTHR42714:SF2">
    <property type="entry name" value="TRNA MODIFICATION GTPASE GTPBP3, MITOCHONDRIAL"/>
    <property type="match status" value="1"/>
</dbReference>
<evidence type="ECO:0000313" key="13">
    <source>
        <dbReference type="EMBL" id="EAY27250.1"/>
    </source>
</evidence>
<dbReference type="NCBIfam" id="TIGR00231">
    <property type="entry name" value="small_GTP"/>
    <property type="match status" value="1"/>
</dbReference>
<dbReference type="eggNOG" id="COG0486">
    <property type="taxonomic scope" value="Bacteria"/>
</dbReference>
<dbReference type="GO" id="GO:0030488">
    <property type="term" value="P:tRNA methylation"/>
    <property type="evidence" value="ECO:0007669"/>
    <property type="project" value="TreeGrafter"/>
</dbReference>
<dbReference type="Pfam" id="PF10396">
    <property type="entry name" value="TrmE_N"/>
    <property type="match status" value="1"/>
</dbReference>
<keyword evidence="7 10" id="KW-0460">Magnesium</keyword>
<comment type="caution">
    <text evidence="13">The sequence shown here is derived from an EMBL/GenBank/DDBJ whole genome shotgun (WGS) entry which is preliminary data.</text>
</comment>
<evidence type="ECO:0000256" key="2">
    <source>
        <dbReference type="ARBA" id="ARBA00022490"/>
    </source>
</evidence>
<sequence length="463" mass="51056">MNPEQFTQKEDTIVALSTPSGSGAIGVIRVSGKDTFAVCDQVFYGKTLSEQASHTVHFGTIRNDEGQIIDEVVAALFKAPRSFTKEDVIEVSCHGSQYIIQQVIQLLIGKGARLAKAGEFTQRAYLNGRMDLAQAEAIADLIASDSKAAHQVAMKQMRGGFSKKITQLREEFTKLAALLELELDFSEEDVEFANRDEMQRQLNHLKTAVTDMAQSFALGNAIKNGVPVAIVGKPNAGKSTLLNALLQEDKAIVSAIPGTTRDSIEDEVVLEGIRFRFIDTAGLRETADEVESIGIARAFAKMKESQILLYMFDAVEEKREDWQAQVAQLQADHPDTKVIVVANKIDEYARFDLFLPDGVVGCGISAKEHQQIDRLQQLLIEAVQAHQLSNQDQVIVTNLRHYEALQDTLKALAQVQQTLDLGLSTEMVASDIRTAIYHLGEITGQISNNDLLEFIFSKFCIGK</sequence>
<evidence type="ECO:0000256" key="10">
    <source>
        <dbReference type="HAMAP-Rule" id="MF_00379"/>
    </source>
</evidence>
<name>A1ZQU5_MICM2</name>
<evidence type="ECO:0000256" key="1">
    <source>
        <dbReference type="ARBA" id="ARBA00011043"/>
    </source>
</evidence>
<keyword evidence="6 10" id="KW-0378">Hydrolase</keyword>
<dbReference type="InterPro" id="IPR004520">
    <property type="entry name" value="GTPase_MnmE"/>
</dbReference>
<reference evidence="13 14" key="1">
    <citation type="submission" date="2007-01" db="EMBL/GenBank/DDBJ databases">
        <authorList>
            <person name="Haygood M."/>
            <person name="Podell S."/>
            <person name="Anderson C."/>
            <person name="Hopkinson B."/>
            <person name="Roe K."/>
            <person name="Barbeau K."/>
            <person name="Gaasterland T."/>
            <person name="Ferriera S."/>
            <person name="Johnson J."/>
            <person name="Kravitz S."/>
            <person name="Beeson K."/>
            <person name="Sutton G."/>
            <person name="Rogers Y.-H."/>
            <person name="Friedman R."/>
            <person name="Frazier M."/>
            <person name="Venter J.C."/>
        </authorList>
    </citation>
    <scope>NUCLEOTIDE SEQUENCE [LARGE SCALE GENOMIC DNA]</scope>
    <source>
        <strain evidence="13 14">ATCC 23134</strain>
    </source>
</reference>
<dbReference type="NCBIfam" id="TIGR00450">
    <property type="entry name" value="mnmE_trmE_thdF"/>
    <property type="match status" value="1"/>
</dbReference>
<dbReference type="NCBIfam" id="NF003661">
    <property type="entry name" value="PRK05291.1-3"/>
    <property type="match status" value="1"/>
</dbReference>
<dbReference type="InterPro" id="IPR031168">
    <property type="entry name" value="G_TrmE"/>
</dbReference>
<gene>
    <name evidence="10" type="primary">mnmE</name>
    <name evidence="10" type="synonym">trmE</name>
    <name evidence="13" type="ORF">M23134_06560</name>
</gene>
<dbReference type="RefSeq" id="WP_002699932.1">
    <property type="nucleotide sequence ID" value="NZ_AAWS01000025.1"/>
</dbReference>
<comment type="function">
    <text evidence="10">Exhibits a very high intrinsic GTPase hydrolysis rate. Involved in the addition of a carboxymethylaminomethyl (cmnm) group at the wobble position (U34) of certain tRNAs, forming tRNA-cmnm(5)s(2)U34.</text>
</comment>
<dbReference type="EC" id="3.6.-.-" evidence="10"/>
<dbReference type="GO" id="GO:0046872">
    <property type="term" value="F:metal ion binding"/>
    <property type="evidence" value="ECO:0007669"/>
    <property type="project" value="UniProtKB-KW"/>
</dbReference>
<dbReference type="PANTHER" id="PTHR42714">
    <property type="entry name" value="TRNA MODIFICATION GTPASE GTPBP3"/>
    <property type="match status" value="1"/>
</dbReference>
<feature type="binding site" evidence="10">
    <location>
        <position position="239"/>
    </location>
    <ligand>
        <name>Mg(2+)</name>
        <dbReference type="ChEBI" id="CHEBI:18420"/>
    </ligand>
</feature>
<evidence type="ECO:0000256" key="7">
    <source>
        <dbReference type="ARBA" id="ARBA00022842"/>
    </source>
</evidence>